<feature type="repeat" description="WD" evidence="11">
    <location>
        <begin position="553"/>
        <end position="594"/>
    </location>
</feature>
<comment type="caution">
    <text evidence="13">The sequence shown here is derived from an EMBL/GenBank/DDBJ whole genome shotgun (WGS) entry which is preliminary data.</text>
</comment>
<dbReference type="RefSeq" id="XP_031023004.1">
    <property type="nucleotide sequence ID" value="XM_031171035.1"/>
</dbReference>
<dbReference type="GeneID" id="42006332"/>
<evidence type="ECO:0000256" key="2">
    <source>
        <dbReference type="ARBA" id="ARBA00004496"/>
    </source>
</evidence>
<keyword evidence="14" id="KW-1185">Reference proteome</keyword>
<dbReference type="PROSITE" id="PS50294">
    <property type="entry name" value="WD_REPEATS_REGION"/>
    <property type="match status" value="2"/>
</dbReference>
<feature type="repeat" description="WD" evidence="11">
    <location>
        <begin position="469"/>
        <end position="502"/>
    </location>
</feature>
<evidence type="ECO:0000256" key="6">
    <source>
        <dbReference type="ARBA" id="ARBA00022846"/>
    </source>
</evidence>
<evidence type="ECO:0000256" key="7">
    <source>
        <dbReference type="ARBA" id="ARBA00023069"/>
    </source>
</evidence>
<dbReference type="SUPFAM" id="SSF50978">
    <property type="entry name" value="WD40 repeat-like"/>
    <property type="match status" value="2"/>
</dbReference>
<evidence type="ECO:0000256" key="5">
    <source>
        <dbReference type="ARBA" id="ARBA00022737"/>
    </source>
</evidence>
<dbReference type="PANTHER" id="PTHR13720">
    <property type="entry name" value="WD-40 REPEAT PROTEIN"/>
    <property type="match status" value="1"/>
</dbReference>
<dbReference type="InterPro" id="IPR001680">
    <property type="entry name" value="WD40_rpt"/>
</dbReference>
<evidence type="ECO:0000256" key="8">
    <source>
        <dbReference type="ARBA" id="ARBA00023273"/>
    </source>
</evidence>
<dbReference type="OrthoDB" id="6252103at2759"/>
<dbReference type="InterPro" id="IPR036322">
    <property type="entry name" value="WD40_repeat_dom_sf"/>
</dbReference>
<evidence type="ECO:0000256" key="4">
    <source>
        <dbReference type="ARBA" id="ARBA00022574"/>
    </source>
</evidence>
<evidence type="ECO:0000256" key="3">
    <source>
        <dbReference type="ARBA" id="ARBA00022490"/>
    </source>
</evidence>
<keyword evidence="8" id="KW-0966">Cell projection</keyword>
<dbReference type="Pfam" id="PF23409">
    <property type="entry name" value="Beta-prop_EML"/>
    <property type="match status" value="1"/>
</dbReference>
<dbReference type="InterPro" id="IPR050630">
    <property type="entry name" value="WD_repeat_EMAP"/>
</dbReference>
<keyword evidence="3" id="KW-0963">Cytoplasm</keyword>
<comment type="similarity">
    <text evidence="9">Belongs to the CFAP52 family.</text>
</comment>
<keyword evidence="5" id="KW-0677">Repeat</keyword>
<evidence type="ECO:0000259" key="12">
    <source>
        <dbReference type="Pfam" id="PF23409"/>
    </source>
</evidence>
<evidence type="ECO:0000256" key="1">
    <source>
        <dbReference type="ARBA" id="ARBA00004230"/>
    </source>
</evidence>
<name>A0A507BNB5_9FUNG</name>
<feature type="repeat" description="WD" evidence="11">
    <location>
        <begin position="595"/>
        <end position="630"/>
    </location>
</feature>
<reference evidence="13 14" key="1">
    <citation type="journal article" date="2019" name="Sci. Rep.">
        <title>Comparative genomics of chytrid fungi reveal insights into the obligate biotrophic and pathogenic lifestyle of Synchytrium endobioticum.</title>
        <authorList>
            <person name="van de Vossenberg B.T.L.H."/>
            <person name="Warris S."/>
            <person name="Nguyen H.D.T."/>
            <person name="van Gent-Pelzer M.P.E."/>
            <person name="Joly D.L."/>
            <person name="van de Geest H.C."/>
            <person name="Bonants P.J.M."/>
            <person name="Smith D.S."/>
            <person name="Levesque C.A."/>
            <person name="van der Lee T.A.J."/>
        </authorList>
    </citation>
    <scope>NUCLEOTIDE SEQUENCE [LARGE SCALE GENOMIC DNA]</scope>
    <source>
        <strain evidence="13 14">JEL517</strain>
    </source>
</reference>
<dbReference type="InterPro" id="IPR055439">
    <property type="entry name" value="Beta-prop_EML_1st"/>
</dbReference>
<accession>A0A507BNB5</accession>
<feature type="repeat" description="WD" evidence="11">
    <location>
        <begin position="420"/>
        <end position="459"/>
    </location>
</feature>
<protein>
    <recommendedName>
        <fullName evidence="10">Cilia- and flagella-associated protein 52</fullName>
    </recommendedName>
</protein>
<dbReference type="PROSITE" id="PS50082">
    <property type="entry name" value="WD_REPEATS_2"/>
    <property type="match status" value="6"/>
</dbReference>
<dbReference type="AlphaFoldDB" id="A0A507BNB5"/>
<evidence type="ECO:0000256" key="9">
    <source>
        <dbReference type="ARBA" id="ARBA00029456"/>
    </source>
</evidence>
<keyword evidence="4 11" id="KW-0853">WD repeat</keyword>
<dbReference type="GO" id="GO:0031514">
    <property type="term" value="C:motile cilium"/>
    <property type="evidence" value="ECO:0007669"/>
    <property type="project" value="UniProtKB-SubCell"/>
</dbReference>
<dbReference type="PANTHER" id="PTHR13720:SF14">
    <property type="entry name" value="CILIA- AND FLAGELLA-ASSOCIATED PROTEIN 52"/>
    <property type="match status" value="1"/>
</dbReference>
<comment type="subcellular location">
    <subcellularLocation>
        <location evidence="1">Cell projection</location>
        <location evidence="1">Cilium</location>
        <location evidence="1">Flagellum</location>
    </subcellularLocation>
    <subcellularLocation>
        <location evidence="2">Cytoplasm</location>
    </subcellularLocation>
</comment>
<dbReference type="Pfam" id="PF00400">
    <property type="entry name" value="WD40"/>
    <property type="match status" value="5"/>
</dbReference>
<evidence type="ECO:0000256" key="11">
    <source>
        <dbReference type="PROSITE-ProRule" id="PRU00221"/>
    </source>
</evidence>
<proteinExistence type="inferred from homology"/>
<dbReference type="InterPro" id="IPR015943">
    <property type="entry name" value="WD40/YVTN_repeat-like_dom_sf"/>
</dbReference>
<organism evidence="13 14">
    <name type="scientific">Synchytrium microbalum</name>
    <dbReference type="NCBI Taxonomy" id="1806994"/>
    <lineage>
        <taxon>Eukaryota</taxon>
        <taxon>Fungi</taxon>
        <taxon>Fungi incertae sedis</taxon>
        <taxon>Chytridiomycota</taxon>
        <taxon>Chytridiomycota incertae sedis</taxon>
        <taxon>Chytridiomycetes</taxon>
        <taxon>Synchytriales</taxon>
        <taxon>Synchytriaceae</taxon>
        <taxon>Synchytrium</taxon>
    </lineage>
</organism>
<dbReference type="InterPro" id="IPR019775">
    <property type="entry name" value="WD40_repeat_CS"/>
</dbReference>
<dbReference type="EMBL" id="QEAO01000042">
    <property type="protein sequence ID" value="TPX31610.1"/>
    <property type="molecule type" value="Genomic_DNA"/>
</dbReference>
<gene>
    <name evidence="13" type="ORF">SmJEL517_g05107</name>
</gene>
<feature type="repeat" description="WD" evidence="11">
    <location>
        <begin position="112"/>
        <end position="155"/>
    </location>
</feature>
<dbReference type="FunFam" id="2.130.10.10:FF:001320">
    <property type="entry name" value="Predicted protein"/>
    <property type="match status" value="1"/>
</dbReference>
<evidence type="ECO:0000256" key="10">
    <source>
        <dbReference type="ARBA" id="ARBA00029552"/>
    </source>
</evidence>
<evidence type="ECO:0000313" key="13">
    <source>
        <dbReference type="EMBL" id="TPX31610.1"/>
    </source>
</evidence>
<dbReference type="FunFam" id="2.130.10.10:FF:000207">
    <property type="entry name" value="Cilia- and flagella-associated protein 52"/>
    <property type="match status" value="1"/>
</dbReference>
<keyword evidence="6" id="KW-0282">Flagellum</keyword>
<dbReference type="FunFam" id="2.130.10.10:FF:000173">
    <property type="entry name" value="Cilia- and flagella-associated protein 52"/>
    <property type="match status" value="1"/>
</dbReference>
<dbReference type="Gene3D" id="2.130.10.10">
    <property type="entry name" value="YVTN repeat-like/Quinoprotein amine dehydrogenase"/>
    <property type="match status" value="4"/>
</dbReference>
<feature type="repeat" description="WD" evidence="11">
    <location>
        <begin position="335"/>
        <end position="376"/>
    </location>
</feature>
<dbReference type="SMART" id="SM00320">
    <property type="entry name" value="WD40"/>
    <property type="match status" value="12"/>
</dbReference>
<feature type="domain" description="EML-like first beta-propeller" evidence="12">
    <location>
        <begin position="62"/>
        <end position="321"/>
    </location>
</feature>
<dbReference type="GO" id="GO:0005930">
    <property type="term" value="C:axoneme"/>
    <property type="evidence" value="ECO:0007669"/>
    <property type="project" value="UniProtKB-ARBA"/>
</dbReference>
<dbReference type="PROSITE" id="PS00678">
    <property type="entry name" value="WD_REPEATS_1"/>
    <property type="match status" value="3"/>
</dbReference>
<sequence length="630" mass="68396">MAHNDAPPTIKHMELQSIIGFGGSVPGGLIKHPDGIHMIYPLGSTVVVTTSTNSNSLAKPKQDFLQGHTNSVSCLAVSKDGKLIASGQITHMGFQADIIIWDFETRKLIRRLSLHKVRVQALAFSPNAQFLASLGGQDDNSVIVWDLPSGTAICGAAAAKDSSGTATCLAYLNNDERCFVTGGSGNIRVWELSEIERKVRAQDCQTGQIKRIVKCLAIDDKDEFVYCGTTTGDLMQVNLKTKLFKLAGPPKEKDFFSLGIICATINPKDESVIVGCGDGTVATLKLPTLKIVQSTKVEGSVTSISLDNGNNFLAGTAAGTVYMVDALTFKPEMKWACHYTAVNDVCFPPDSSDMFATASDSDVRIWNALNGAELVRVVVPNLECKCVVFSKDGSSLITGWNDGKIRAFGPQSGRLQYEINDAHRRCVTAVAVTDTWNDRGDYKIVSGGDDGQVRIWNISRHVQTLEEAMKEHKGTVTCIKIRRNNNECVSSSSDGSCIVWDLVRRVRSQVLFAPSFFKAVVYYPDESQLLTSGTDRKVAYWEAFDGSLIRELEVSQADAVNGLDITPDGRFFVMGGSDKLVKVYKYEEGDVAAVGIGHSTDVTKVRVAPNGKYMVSVSAEGAIMSWELPQ</sequence>
<dbReference type="Proteomes" id="UP000319731">
    <property type="component" value="Unassembled WGS sequence"/>
</dbReference>
<keyword evidence="7" id="KW-0969">Cilium</keyword>
<evidence type="ECO:0000313" key="14">
    <source>
        <dbReference type="Proteomes" id="UP000319731"/>
    </source>
</evidence>
<dbReference type="STRING" id="1806994.A0A507BNB5"/>